<dbReference type="Proteomes" id="UP000601736">
    <property type="component" value="Unassembled WGS sequence"/>
</dbReference>
<comment type="caution">
    <text evidence="1">The sequence shown here is derived from an EMBL/GenBank/DDBJ whole genome shotgun (WGS) entry which is preliminary data.</text>
</comment>
<gene>
    <name evidence="1" type="ORF">NMYAN_200035</name>
</gene>
<evidence type="ECO:0000313" key="2">
    <source>
        <dbReference type="Proteomes" id="UP000601736"/>
    </source>
</evidence>
<protein>
    <submittedName>
        <fullName evidence="1">Uncharacterized protein</fullName>
    </submittedName>
</protein>
<accession>A0A8H8Z226</accession>
<sequence length="24" mass="3223">MIYKYYFICFKFNQFVKRYYEQLS</sequence>
<proteinExistence type="predicted"/>
<evidence type="ECO:0000313" key="1">
    <source>
        <dbReference type="EMBL" id="CAE6505764.1"/>
    </source>
</evidence>
<dbReference type="AlphaFoldDB" id="A0A8H8Z226"/>
<name>A0A8H8Z226_9PROT</name>
<reference evidence="1" key="1">
    <citation type="submission" date="2021-02" db="EMBL/GenBank/DDBJ databases">
        <authorList>
            <person name="Han P."/>
        </authorList>
    </citation>
    <scope>NUCLEOTIDE SEQUENCE</scope>
    <source>
        <strain evidence="1">Nitrosomonas nitrosa 18-3D</strain>
    </source>
</reference>
<organism evidence="1 2">
    <name type="scientific">Nitrosomonas nitrosa</name>
    <dbReference type="NCBI Taxonomy" id="52442"/>
    <lineage>
        <taxon>Bacteria</taxon>
        <taxon>Pseudomonadati</taxon>
        <taxon>Pseudomonadota</taxon>
        <taxon>Betaproteobacteria</taxon>
        <taxon>Nitrosomonadales</taxon>
        <taxon>Nitrosomonadaceae</taxon>
        <taxon>Nitrosomonas</taxon>
    </lineage>
</organism>
<dbReference type="EMBL" id="CAJNAP010000013">
    <property type="protein sequence ID" value="CAE6505764.1"/>
    <property type="molecule type" value="Genomic_DNA"/>
</dbReference>